<protein>
    <submittedName>
        <fullName evidence="1">Uncharacterized protein</fullName>
    </submittedName>
</protein>
<dbReference type="EMBL" id="JANBUJ010000317">
    <property type="protein sequence ID" value="KAJ2772790.1"/>
    <property type="molecule type" value="Genomic_DNA"/>
</dbReference>
<accession>A0ACC1K3Q4</accession>
<dbReference type="Proteomes" id="UP001140234">
    <property type="component" value="Unassembled WGS sequence"/>
</dbReference>
<evidence type="ECO:0000313" key="2">
    <source>
        <dbReference type="Proteomes" id="UP001140234"/>
    </source>
</evidence>
<proteinExistence type="predicted"/>
<reference evidence="1" key="1">
    <citation type="submission" date="2022-07" db="EMBL/GenBank/DDBJ databases">
        <title>Phylogenomic reconstructions and comparative analyses of Kickxellomycotina fungi.</title>
        <authorList>
            <person name="Reynolds N.K."/>
            <person name="Stajich J.E."/>
            <person name="Barry K."/>
            <person name="Grigoriev I.V."/>
            <person name="Crous P."/>
            <person name="Smith M.E."/>
        </authorList>
    </citation>
    <scope>NUCLEOTIDE SEQUENCE</scope>
    <source>
        <strain evidence="1">CBS 109366</strain>
    </source>
</reference>
<keyword evidence="2" id="KW-1185">Reference proteome</keyword>
<gene>
    <name evidence="1" type="ORF">IWQ57_001609</name>
</gene>
<evidence type="ECO:0000313" key="1">
    <source>
        <dbReference type="EMBL" id="KAJ2772790.1"/>
    </source>
</evidence>
<sequence>MPAALVSAPLPHHHHHHGGGGGSAVLPHAKDSTPDAATGTAAATAPPLVTRLRALHQKASRALVLGQSEAAWQLSCEAVQHCNIERLTCEYGGQQARQLCCRLWILHICVLSSLAEVAEEDGRLRLRRDAAGAWPGGFPTSVRGVWDSIMAAFGGYAGNVDSEVLVPTVLLCLKLRDARTARDIVEAWLATLSEETLFLLQSSGDEGGSGGSAARQQQRTMAKASYMRVCELYTLHILPQLGDFPSAYDFLSVSSVVSGPTRSEFTKRLDALRNPPPARKSSRRPAKRRTAKPAPALDERAVLAPPRPPATRPAAAAVAPEEAPKEAPPPSTSERKTAAATPVDGAIRQQSRTDSRALLGLAAPPRSTAAGRHAIKARAVARRPRGAGGIAWQVARRLMSRWGFTLFTLAIAAAVIRLLTLRFRLPNILAAIYRKLWSTFKMGTQVTYI</sequence>
<comment type="caution">
    <text evidence="1">The sequence shown here is derived from an EMBL/GenBank/DDBJ whole genome shotgun (WGS) entry which is preliminary data.</text>
</comment>
<organism evidence="1 2">
    <name type="scientific">Coemansia nantahalensis</name>
    <dbReference type="NCBI Taxonomy" id="2789366"/>
    <lineage>
        <taxon>Eukaryota</taxon>
        <taxon>Fungi</taxon>
        <taxon>Fungi incertae sedis</taxon>
        <taxon>Zoopagomycota</taxon>
        <taxon>Kickxellomycotina</taxon>
        <taxon>Kickxellomycetes</taxon>
        <taxon>Kickxellales</taxon>
        <taxon>Kickxellaceae</taxon>
        <taxon>Coemansia</taxon>
    </lineage>
</organism>
<name>A0ACC1K3Q4_9FUNG</name>